<evidence type="ECO:0000256" key="1">
    <source>
        <dbReference type="ARBA" id="ARBA00022679"/>
    </source>
</evidence>
<dbReference type="EMBL" id="QGTX01000001">
    <property type="protein sequence ID" value="PWW20883.1"/>
    <property type="molecule type" value="Genomic_DNA"/>
</dbReference>
<dbReference type="CDD" id="cd00130">
    <property type="entry name" value="PAS"/>
    <property type="match status" value="1"/>
</dbReference>
<dbReference type="Gene3D" id="3.30.450.20">
    <property type="entry name" value="PAS domain"/>
    <property type="match status" value="1"/>
</dbReference>
<dbReference type="InterPro" id="IPR013767">
    <property type="entry name" value="PAS_fold"/>
</dbReference>
<name>A0A317QCV8_9ACTN</name>
<dbReference type="AlphaFoldDB" id="A0A317QCV8"/>
<feature type="domain" description="ANTAR" evidence="8">
    <location>
        <begin position="390"/>
        <end position="451"/>
    </location>
</feature>
<dbReference type="SUPFAM" id="SSF52172">
    <property type="entry name" value="CheY-like"/>
    <property type="match status" value="1"/>
</dbReference>
<keyword evidence="2" id="KW-0418">Kinase</keyword>
<feature type="region of interest" description="Disordered" evidence="6">
    <location>
        <begin position="193"/>
        <end position="215"/>
    </location>
</feature>
<evidence type="ECO:0000256" key="4">
    <source>
        <dbReference type="ARBA" id="ARBA00023163"/>
    </source>
</evidence>
<sequence>MAEPPTQVDSAVIAAALGRLRGAPPAPEEQLSEALGELEVAYEELRVAEEELRTQQETIAELLATDRRRREHQLADTLPVALLQTDAEGQILHGNPAAAQLLGLPAARLPRRVLLASVELADRGPLRRALSVLATGERGEVQVDVTFHGRDGRARPVRSFGWPETTSPETTSPETTSPGPAVLRWLGIEAPATGSPAALTPAGEAAATEPTPTAPVATEPAGDAGGVGMAMAQAFAELVLLPLDAGDEQRLLHRIVTVVRGAVPGATALSVNVGPPLEPQLLASDDTVAQVFDGHQMVAGEGPCQDAYEQRAVVVTADVTADDRWPRLRGLLTDGSVRSVLAVPAQLPDQRWMVLNVYSDRPGVFTGGSVRLGEMVAAAVAAILREVAERATLSQLAANLERALTSRAVIDQAKGVLIARTGGSAEDAFGRLARLSQALNVKLRDLAPMVVAGHPDVLTILDRI</sequence>
<dbReference type="NCBIfam" id="TIGR00229">
    <property type="entry name" value="sensory_box"/>
    <property type="match status" value="1"/>
</dbReference>
<dbReference type="GO" id="GO:0016301">
    <property type="term" value="F:kinase activity"/>
    <property type="evidence" value="ECO:0007669"/>
    <property type="project" value="UniProtKB-KW"/>
</dbReference>
<organism evidence="9 10">
    <name type="scientific">Geodermatophilus normandii</name>
    <dbReference type="NCBI Taxonomy" id="1137989"/>
    <lineage>
        <taxon>Bacteria</taxon>
        <taxon>Bacillati</taxon>
        <taxon>Actinomycetota</taxon>
        <taxon>Actinomycetes</taxon>
        <taxon>Geodermatophilales</taxon>
        <taxon>Geodermatophilaceae</taxon>
        <taxon>Geodermatophilus</taxon>
    </lineage>
</organism>
<dbReference type="Pfam" id="PF00989">
    <property type="entry name" value="PAS"/>
    <property type="match status" value="1"/>
</dbReference>
<reference evidence="10" key="1">
    <citation type="submission" date="2018-05" db="EMBL/GenBank/DDBJ databases">
        <authorList>
            <person name="Klenk H.-P."/>
            <person name="Huntemann M."/>
            <person name="Clum A."/>
            <person name="Pillay M."/>
            <person name="Palaniappan K."/>
            <person name="Varghese N."/>
            <person name="Mikhailova N."/>
            <person name="Stamatis D."/>
            <person name="Reddy T."/>
            <person name="Daum C."/>
            <person name="Shapiro N."/>
            <person name="Ivanova N."/>
            <person name="Kyrpides N."/>
            <person name="Woyke T."/>
        </authorList>
    </citation>
    <scope>NUCLEOTIDE SEQUENCE [LARGE SCALE GENOMIC DNA]</scope>
    <source>
        <strain evidence="10">DSM 45417</strain>
    </source>
</reference>
<keyword evidence="3" id="KW-0805">Transcription regulation</keyword>
<gene>
    <name evidence="9" type="ORF">JD79_00007</name>
</gene>
<dbReference type="InterPro" id="IPR003018">
    <property type="entry name" value="GAF"/>
</dbReference>
<dbReference type="SUPFAM" id="SSF55781">
    <property type="entry name" value="GAF domain-like"/>
    <property type="match status" value="1"/>
</dbReference>
<protein>
    <submittedName>
        <fullName evidence="9">PAS domain S-box-containing protein</fullName>
    </submittedName>
</protein>
<proteinExistence type="predicted"/>
<dbReference type="InterPro" id="IPR035965">
    <property type="entry name" value="PAS-like_dom_sf"/>
</dbReference>
<accession>A0A317QCV8</accession>
<dbReference type="Gene3D" id="1.10.10.10">
    <property type="entry name" value="Winged helix-like DNA-binding domain superfamily/Winged helix DNA-binding domain"/>
    <property type="match status" value="1"/>
</dbReference>
<evidence type="ECO:0000259" key="7">
    <source>
        <dbReference type="PROSITE" id="PS50112"/>
    </source>
</evidence>
<dbReference type="PROSITE" id="PS50112">
    <property type="entry name" value="PAS"/>
    <property type="match status" value="1"/>
</dbReference>
<evidence type="ECO:0000256" key="2">
    <source>
        <dbReference type="ARBA" id="ARBA00022777"/>
    </source>
</evidence>
<keyword evidence="5" id="KW-0175">Coiled coil</keyword>
<evidence type="ECO:0000256" key="3">
    <source>
        <dbReference type="ARBA" id="ARBA00023015"/>
    </source>
</evidence>
<dbReference type="InterPro" id="IPR029016">
    <property type="entry name" value="GAF-like_dom_sf"/>
</dbReference>
<evidence type="ECO:0000313" key="10">
    <source>
        <dbReference type="Proteomes" id="UP000246661"/>
    </source>
</evidence>
<dbReference type="InterPro" id="IPR000014">
    <property type="entry name" value="PAS"/>
</dbReference>
<evidence type="ECO:0000313" key="9">
    <source>
        <dbReference type="EMBL" id="PWW20883.1"/>
    </source>
</evidence>
<feature type="compositionally biased region" description="Low complexity" evidence="6">
    <location>
        <begin position="163"/>
        <end position="178"/>
    </location>
</feature>
<dbReference type="SMART" id="SM01012">
    <property type="entry name" value="ANTAR"/>
    <property type="match status" value="1"/>
</dbReference>
<keyword evidence="10" id="KW-1185">Reference proteome</keyword>
<evidence type="ECO:0000259" key="8">
    <source>
        <dbReference type="PROSITE" id="PS50921"/>
    </source>
</evidence>
<dbReference type="InterPro" id="IPR005561">
    <property type="entry name" value="ANTAR"/>
</dbReference>
<dbReference type="RefSeq" id="WP_170149058.1">
    <property type="nucleotide sequence ID" value="NZ_QGTX01000001.1"/>
</dbReference>
<dbReference type="InterPro" id="IPR011006">
    <property type="entry name" value="CheY-like_superfamily"/>
</dbReference>
<dbReference type="GO" id="GO:0003723">
    <property type="term" value="F:RNA binding"/>
    <property type="evidence" value="ECO:0007669"/>
    <property type="project" value="InterPro"/>
</dbReference>
<dbReference type="InterPro" id="IPR036388">
    <property type="entry name" value="WH-like_DNA-bd_sf"/>
</dbReference>
<evidence type="ECO:0000256" key="5">
    <source>
        <dbReference type="SAM" id="Coils"/>
    </source>
</evidence>
<dbReference type="Pfam" id="PF13185">
    <property type="entry name" value="GAF_2"/>
    <property type="match status" value="1"/>
</dbReference>
<evidence type="ECO:0000256" key="6">
    <source>
        <dbReference type="SAM" id="MobiDB-lite"/>
    </source>
</evidence>
<dbReference type="SMART" id="SM00065">
    <property type="entry name" value="GAF"/>
    <property type="match status" value="1"/>
</dbReference>
<dbReference type="SMART" id="SM00091">
    <property type="entry name" value="PAS"/>
    <property type="match status" value="1"/>
</dbReference>
<comment type="caution">
    <text evidence="9">The sequence shown here is derived from an EMBL/GenBank/DDBJ whole genome shotgun (WGS) entry which is preliminary data.</text>
</comment>
<dbReference type="Proteomes" id="UP000246661">
    <property type="component" value="Unassembled WGS sequence"/>
</dbReference>
<feature type="coiled-coil region" evidence="5">
    <location>
        <begin position="28"/>
        <end position="65"/>
    </location>
</feature>
<feature type="compositionally biased region" description="Low complexity" evidence="6">
    <location>
        <begin position="196"/>
        <end position="215"/>
    </location>
</feature>
<keyword evidence="1" id="KW-0808">Transferase</keyword>
<keyword evidence="4" id="KW-0804">Transcription</keyword>
<dbReference type="Gene3D" id="3.30.450.40">
    <property type="match status" value="1"/>
</dbReference>
<feature type="region of interest" description="Disordered" evidence="6">
    <location>
        <begin position="152"/>
        <end position="178"/>
    </location>
</feature>
<dbReference type="GO" id="GO:0006355">
    <property type="term" value="P:regulation of DNA-templated transcription"/>
    <property type="evidence" value="ECO:0007669"/>
    <property type="project" value="InterPro"/>
</dbReference>
<dbReference type="PROSITE" id="PS50921">
    <property type="entry name" value="ANTAR"/>
    <property type="match status" value="1"/>
</dbReference>
<feature type="domain" description="PAS" evidence="7">
    <location>
        <begin position="67"/>
        <end position="137"/>
    </location>
</feature>
<dbReference type="SUPFAM" id="SSF55785">
    <property type="entry name" value="PYP-like sensor domain (PAS domain)"/>
    <property type="match status" value="1"/>
</dbReference>
<dbReference type="Pfam" id="PF03861">
    <property type="entry name" value="ANTAR"/>
    <property type="match status" value="1"/>
</dbReference>